<evidence type="ECO:0000313" key="2">
    <source>
        <dbReference type="Proteomes" id="UP000050949"/>
    </source>
</evidence>
<dbReference type="EMBL" id="AZFW01000080">
    <property type="protein sequence ID" value="KRM26233.1"/>
    <property type="molecule type" value="Genomic_DNA"/>
</dbReference>
<dbReference type="RefSeq" id="WP_051225454.1">
    <property type="nucleotide sequence ID" value="NZ_AUEH01000060.1"/>
</dbReference>
<evidence type="ECO:0000313" key="1">
    <source>
        <dbReference type="EMBL" id="KRM26233.1"/>
    </source>
</evidence>
<protein>
    <submittedName>
        <fullName evidence="1">Uncharacterized protein</fullName>
    </submittedName>
</protein>
<dbReference type="Gene3D" id="1.10.1220.10">
    <property type="entry name" value="Met repressor-like"/>
    <property type="match status" value="1"/>
</dbReference>
<dbReference type="PATRIC" id="fig|1122147.4.peg.187"/>
<sequence length="100" mass="11287">MDVKERDQDKNAKKRVQAMVDGDTVKAAHLVLDQLGVPTSMLINALYKRVVAEQRIPFTLALTPEEQVKDQAADLIDEIQKHVPTADKAQFGQWLMDNED</sequence>
<dbReference type="OrthoDB" id="2191315at2"/>
<dbReference type="InterPro" id="IPR007337">
    <property type="entry name" value="RelB/DinJ"/>
</dbReference>
<organism evidence="1 2">
    <name type="scientific">Schleiferilactobacillus harbinensis DSM 16991</name>
    <dbReference type="NCBI Taxonomy" id="1122147"/>
    <lineage>
        <taxon>Bacteria</taxon>
        <taxon>Bacillati</taxon>
        <taxon>Bacillota</taxon>
        <taxon>Bacilli</taxon>
        <taxon>Lactobacillales</taxon>
        <taxon>Lactobacillaceae</taxon>
        <taxon>Schleiferilactobacillus</taxon>
    </lineage>
</organism>
<proteinExistence type="predicted"/>
<dbReference type="Pfam" id="PF04221">
    <property type="entry name" value="RelB"/>
    <property type="match status" value="1"/>
</dbReference>
<dbReference type="InterPro" id="IPR013321">
    <property type="entry name" value="Arc_rbn_hlx_hlx"/>
</dbReference>
<name>A0A0R1XE56_9LACO</name>
<dbReference type="GO" id="GO:0006355">
    <property type="term" value="P:regulation of DNA-templated transcription"/>
    <property type="evidence" value="ECO:0007669"/>
    <property type="project" value="InterPro"/>
</dbReference>
<gene>
    <name evidence="1" type="ORF">FC91_GL000180</name>
</gene>
<accession>A0A0R1XE56</accession>
<comment type="caution">
    <text evidence="1">The sequence shown here is derived from an EMBL/GenBank/DDBJ whole genome shotgun (WGS) entry which is preliminary data.</text>
</comment>
<dbReference type="AlphaFoldDB" id="A0A0R1XE56"/>
<dbReference type="Proteomes" id="UP000050949">
    <property type="component" value="Unassembled WGS sequence"/>
</dbReference>
<reference evidence="1 2" key="1">
    <citation type="journal article" date="2015" name="Genome Announc.">
        <title>Expanding the biotechnology potential of lactobacilli through comparative genomics of 213 strains and associated genera.</title>
        <authorList>
            <person name="Sun Z."/>
            <person name="Harris H.M."/>
            <person name="McCann A."/>
            <person name="Guo C."/>
            <person name="Argimon S."/>
            <person name="Zhang W."/>
            <person name="Yang X."/>
            <person name="Jeffery I.B."/>
            <person name="Cooney J.C."/>
            <person name="Kagawa T.F."/>
            <person name="Liu W."/>
            <person name="Song Y."/>
            <person name="Salvetti E."/>
            <person name="Wrobel A."/>
            <person name="Rasinkangas P."/>
            <person name="Parkhill J."/>
            <person name="Rea M.C."/>
            <person name="O'Sullivan O."/>
            <person name="Ritari J."/>
            <person name="Douillard F.P."/>
            <person name="Paul Ross R."/>
            <person name="Yang R."/>
            <person name="Briner A.E."/>
            <person name="Felis G.E."/>
            <person name="de Vos W.M."/>
            <person name="Barrangou R."/>
            <person name="Klaenhammer T.R."/>
            <person name="Caufield P.W."/>
            <person name="Cui Y."/>
            <person name="Zhang H."/>
            <person name="O'Toole P.W."/>
        </authorList>
    </citation>
    <scope>NUCLEOTIDE SEQUENCE [LARGE SCALE GENOMIC DNA]</scope>
    <source>
        <strain evidence="1 2">DSM 16991</strain>
    </source>
</reference>